<feature type="transmembrane region" description="Helical" evidence="9">
    <location>
        <begin position="70"/>
        <end position="90"/>
    </location>
</feature>
<feature type="transmembrane region" description="Helical" evidence="9">
    <location>
        <begin position="12"/>
        <end position="33"/>
    </location>
</feature>
<evidence type="ECO:0000256" key="4">
    <source>
        <dbReference type="ARBA" id="ARBA00022679"/>
    </source>
</evidence>
<dbReference type="AlphaFoldDB" id="A0A1W9HZL3"/>
<dbReference type="PROSITE" id="PS50263">
    <property type="entry name" value="CN_HYDROLASE"/>
    <property type="match status" value="1"/>
</dbReference>
<feature type="transmembrane region" description="Helical" evidence="9">
    <location>
        <begin position="102"/>
        <end position="125"/>
    </location>
</feature>
<evidence type="ECO:0000259" key="10">
    <source>
        <dbReference type="PROSITE" id="PS50263"/>
    </source>
</evidence>
<dbReference type="InterPro" id="IPR045378">
    <property type="entry name" value="LNT_N"/>
</dbReference>
<evidence type="ECO:0000256" key="6">
    <source>
        <dbReference type="ARBA" id="ARBA00022989"/>
    </source>
</evidence>
<comment type="function">
    <text evidence="9">Catalyzes the phospholipid dependent N-acylation of the N-terminal cysteine of apolipoprotein, the last step in lipoprotein maturation.</text>
</comment>
<keyword evidence="3 9" id="KW-1003">Cell membrane</keyword>
<sequence length="530" mass="57723">MYRGIEWLRDTVLLSFGWRRGLIAVMAGVLSVLAIPPFLFFPLLGLTFTVLVWLIDSLSDHQGWRGYRSAFAVGWLFGFGYFLAGLWWIGAAFLVESDVFGWLLPVAVAGLPALLALFTGAGVALARLMWSATPARAAALAAGIGLSEYLRGTILTGFPWNAFGYALTATQAQMQAASLIGINGLTVLAVFLASAPAIWLARDRVGWKWRGVVVGAAVFLLFAQFAYGELRLLTADSANVPGVRLRLVQPNLTQAERLDRTRHADILERYLRLSRSAPGAAEPTHIIWPESALPFRLGDTPQALTRITGILAPGSVLMIGMLRGDDLDQRKVLNSLYVLDDKADILDRYDKVHLVPFGEYLPWSGLLSAVGLEPLTRIFAFVPGQKRGPVSAGKAPPFIALICYEAIFSSEIVREPHSGWIVNMSDDSWFGDTPGPRQHLHQARLRAVEQGLAVARVTTTGKSALIDPYGAIIKELEIGAEGVIDASLPQALAAPPFALWGDGAFWAMWISLAAFASITRISLVFRQNNF</sequence>
<comment type="subcellular location">
    <subcellularLocation>
        <location evidence="1 9">Cell membrane</location>
        <topology evidence="1 9">Multi-pass membrane protein</topology>
    </subcellularLocation>
</comment>
<keyword evidence="8 9" id="KW-0012">Acyltransferase</keyword>
<dbReference type="PANTHER" id="PTHR38686">
    <property type="entry name" value="APOLIPOPROTEIN N-ACYLTRANSFERASE"/>
    <property type="match status" value="1"/>
</dbReference>
<evidence type="ECO:0000256" key="5">
    <source>
        <dbReference type="ARBA" id="ARBA00022692"/>
    </source>
</evidence>
<dbReference type="Gene3D" id="3.60.110.10">
    <property type="entry name" value="Carbon-nitrogen hydrolase"/>
    <property type="match status" value="1"/>
</dbReference>
<dbReference type="GO" id="GO:0042158">
    <property type="term" value="P:lipoprotein biosynthetic process"/>
    <property type="evidence" value="ECO:0007669"/>
    <property type="project" value="UniProtKB-UniRule"/>
</dbReference>
<comment type="caution">
    <text evidence="11">The sequence shown here is derived from an EMBL/GenBank/DDBJ whole genome shotgun (WGS) entry which is preliminary data.</text>
</comment>
<dbReference type="NCBIfam" id="TIGR00546">
    <property type="entry name" value="lnt"/>
    <property type="match status" value="1"/>
</dbReference>
<keyword evidence="4 9" id="KW-0808">Transferase</keyword>
<accession>A0A1W9HZL3</accession>
<protein>
    <recommendedName>
        <fullName evidence="9">Apolipoprotein N-acyltransferase</fullName>
        <shortName evidence="9">ALP N-acyltransferase</shortName>
        <ecNumber evidence="9">2.3.1.269</ecNumber>
    </recommendedName>
</protein>
<dbReference type="Pfam" id="PF20154">
    <property type="entry name" value="LNT_N"/>
    <property type="match status" value="1"/>
</dbReference>
<dbReference type="Proteomes" id="UP000192872">
    <property type="component" value="Unassembled WGS sequence"/>
</dbReference>
<reference evidence="11 12" key="1">
    <citation type="journal article" date="2017" name="Water Res.">
        <title>Comammox in drinking water systems.</title>
        <authorList>
            <person name="Wang Y."/>
            <person name="Ma L."/>
            <person name="Mao Y."/>
            <person name="Jiang X."/>
            <person name="Xia Y."/>
            <person name="Yu K."/>
            <person name="Li B."/>
            <person name="Zhang T."/>
        </authorList>
    </citation>
    <scope>NUCLEOTIDE SEQUENCE [LARGE SCALE GENOMIC DNA]</scope>
    <source>
        <strain evidence="11">SG_bin8</strain>
    </source>
</reference>
<evidence type="ECO:0000256" key="3">
    <source>
        <dbReference type="ARBA" id="ARBA00022475"/>
    </source>
</evidence>
<evidence type="ECO:0000313" key="12">
    <source>
        <dbReference type="Proteomes" id="UP000192872"/>
    </source>
</evidence>
<evidence type="ECO:0000256" key="9">
    <source>
        <dbReference type="HAMAP-Rule" id="MF_01148"/>
    </source>
</evidence>
<feature type="transmembrane region" description="Helical" evidence="9">
    <location>
        <begin position="180"/>
        <end position="200"/>
    </location>
</feature>
<dbReference type="HAMAP" id="MF_01148">
    <property type="entry name" value="Lnt"/>
    <property type="match status" value="1"/>
</dbReference>
<dbReference type="GO" id="GO:0005886">
    <property type="term" value="C:plasma membrane"/>
    <property type="evidence" value="ECO:0007669"/>
    <property type="project" value="UniProtKB-SubCell"/>
</dbReference>
<dbReference type="InterPro" id="IPR004563">
    <property type="entry name" value="Apolipo_AcylTrfase"/>
</dbReference>
<comment type="pathway">
    <text evidence="9">Protein modification; lipoprotein biosynthesis (N-acyl transfer).</text>
</comment>
<dbReference type="InterPro" id="IPR003010">
    <property type="entry name" value="C-N_Hydrolase"/>
</dbReference>
<dbReference type="UniPathway" id="UPA00666"/>
<comment type="catalytic activity">
    <reaction evidence="9">
        <text>N-terminal S-1,2-diacyl-sn-glyceryl-L-cysteinyl-[lipoprotein] + a glycerophospholipid = N-acyl-S-1,2-diacyl-sn-glyceryl-L-cysteinyl-[lipoprotein] + a 2-acyl-sn-glycero-3-phospholipid + H(+)</text>
        <dbReference type="Rhea" id="RHEA:48228"/>
        <dbReference type="Rhea" id="RHEA-COMP:14681"/>
        <dbReference type="Rhea" id="RHEA-COMP:14684"/>
        <dbReference type="ChEBI" id="CHEBI:15378"/>
        <dbReference type="ChEBI" id="CHEBI:136912"/>
        <dbReference type="ChEBI" id="CHEBI:140656"/>
        <dbReference type="ChEBI" id="CHEBI:140657"/>
        <dbReference type="ChEBI" id="CHEBI:140660"/>
        <dbReference type="EC" id="2.3.1.269"/>
    </reaction>
</comment>
<organism evidence="11 12">
    <name type="scientific">Candidatus Raskinella chloraquaticus</name>
    <dbReference type="NCBI Taxonomy" id="1951219"/>
    <lineage>
        <taxon>Bacteria</taxon>
        <taxon>Pseudomonadati</taxon>
        <taxon>Pseudomonadota</taxon>
        <taxon>Alphaproteobacteria</taxon>
        <taxon>Hyphomicrobiales</taxon>
        <taxon>Phreatobacteraceae</taxon>
        <taxon>Candidatus Raskinella</taxon>
    </lineage>
</organism>
<evidence type="ECO:0000256" key="8">
    <source>
        <dbReference type="ARBA" id="ARBA00023315"/>
    </source>
</evidence>
<proteinExistence type="inferred from homology"/>
<feature type="domain" description="CN hydrolase" evidence="10">
    <location>
        <begin position="248"/>
        <end position="490"/>
    </location>
</feature>
<evidence type="ECO:0000256" key="1">
    <source>
        <dbReference type="ARBA" id="ARBA00004651"/>
    </source>
</evidence>
<feature type="transmembrane region" description="Helical" evidence="9">
    <location>
        <begin position="207"/>
        <end position="227"/>
    </location>
</feature>
<dbReference type="RefSeq" id="WP_376800397.1">
    <property type="nucleotide sequence ID" value="NZ_DBNB01000037.1"/>
</dbReference>
<dbReference type="InterPro" id="IPR036526">
    <property type="entry name" value="C-N_Hydrolase_sf"/>
</dbReference>
<gene>
    <name evidence="9" type="primary">lnt</name>
    <name evidence="11" type="ORF">A4S15_07505</name>
</gene>
<evidence type="ECO:0000256" key="7">
    <source>
        <dbReference type="ARBA" id="ARBA00023136"/>
    </source>
</evidence>
<dbReference type="Pfam" id="PF00795">
    <property type="entry name" value="CN_hydrolase"/>
    <property type="match status" value="1"/>
</dbReference>
<dbReference type="SUPFAM" id="SSF56317">
    <property type="entry name" value="Carbon-nitrogen hydrolase"/>
    <property type="match status" value="1"/>
</dbReference>
<dbReference type="CDD" id="cd07571">
    <property type="entry name" value="ALP_N-acyl_transferase"/>
    <property type="match status" value="1"/>
</dbReference>
<feature type="transmembrane region" description="Helical" evidence="9">
    <location>
        <begin position="504"/>
        <end position="525"/>
    </location>
</feature>
<evidence type="ECO:0000313" key="11">
    <source>
        <dbReference type="EMBL" id="OQW52661.1"/>
    </source>
</evidence>
<name>A0A1W9HZL3_9HYPH</name>
<dbReference type="GO" id="GO:0016410">
    <property type="term" value="F:N-acyltransferase activity"/>
    <property type="evidence" value="ECO:0007669"/>
    <property type="project" value="UniProtKB-UniRule"/>
</dbReference>
<dbReference type="EMBL" id="LWDL01000012">
    <property type="protein sequence ID" value="OQW52661.1"/>
    <property type="molecule type" value="Genomic_DNA"/>
</dbReference>
<evidence type="ECO:0000256" key="2">
    <source>
        <dbReference type="ARBA" id="ARBA00010065"/>
    </source>
</evidence>
<keyword evidence="6 9" id="KW-1133">Transmembrane helix</keyword>
<dbReference type="PANTHER" id="PTHR38686:SF1">
    <property type="entry name" value="APOLIPOPROTEIN N-ACYLTRANSFERASE"/>
    <property type="match status" value="1"/>
</dbReference>
<dbReference type="STRING" id="1827387.A4S15_07505"/>
<comment type="similarity">
    <text evidence="2 9">Belongs to the CN hydrolase family. Apolipoprotein N-acyltransferase subfamily.</text>
</comment>
<dbReference type="EC" id="2.3.1.269" evidence="9"/>
<keyword evidence="7 9" id="KW-0472">Membrane</keyword>
<keyword evidence="5 9" id="KW-0812">Transmembrane</keyword>